<evidence type="ECO:0000259" key="6">
    <source>
        <dbReference type="PROSITE" id="PS51462"/>
    </source>
</evidence>
<protein>
    <recommendedName>
        <fullName evidence="6">Nudix hydrolase domain-containing protein</fullName>
    </recommendedName>
</protein>
<dbReference type="PANTHER" id="PTHR43046:SF12">
    <property type="entry name" value="GDP-MANNOSE MANNOSYL HYDROLASE"/>
    <property type="match status" value="1"/>
</dbReference>
<sequence>MTTPPMAKPRVAAGALFFDATDHVLLVKPTYKEGWEIPGGYVEPGETPIGACQREVKEELGLDRQITKLLVADWAPSEKEGDKILFVFDGGTLSQPERDAIELPPDELERYAYFPDSELPNLLIPRLGRRVQAAIDARREARMAYLEHGVATHETDLDWWTTEDVAKHLNVATSTIRAYAARGQMPSPGKHVGRTALWRPEAIGSWNAERSRKRF</sequence>
<dbReference type="SUPFAM" id="SSF46955">
    <property type="entry name" value="Putative DNA-binding domain"/>
    <property type="match status" value="1"/>
</dbReference>
<dbReference type="PROSITE" id="PS51462">
    <property type="entry name" value="NUDIX"/>
    <property type="match status" value="1"/>
</dbReference>
<evidence type="ECO:0000256" key="4">
    <source>
        <dbReference type="ARBA" id="ARBA00022842"/>
    </source>
</evidence>
<dbReference type="InterPro" id="IPR000086">
    <property type="entry name" value="NUDIX_hydrolase_dom"/>
</dbReference>
<evidence type="ECO:0000256" key="2">
    <source>
        <dbReference type="ARBA" id="ARBA00005582"/>
    </source>
</evidence>
<comment type="cofactor">
    <cofactor evidence="1">
        <name>Mg(2+)</name>
        <dbReference type="ChEBI" id="CHEBI:18420"/>
    </cofactor>
</comment>
<dbReference type="RefSeq" id="WP_229787197.1">
    <property type="nucleotide sequence ID" value="NZ_BMRK01000001.1"/>
</dbReference>
<dbReference type="PRINTS" id="PR00502">
    <property type="entry name" value="NUDIXFAMILY"/>
</dbReference>
<dbReference type="InterPro" id="IPR020084">
    <property type="entry name" value="NUDIX_hydrolase_CS"/>
</dbReference>
<evidence type="ECO:0000313" key="7">
    <source>
        <dbReference type="EMBL" id="GLJ69616.1"/>
    </source>
</evidence>
<keyword evidence="8" id="KW-1185">Reference proteome</keyword>
<feature type="domain" description="Nudix hydrolase" evidence="6">
    <location>
        <begin position="8"/>
        <end position="136"/>
    </location>
</feature>
<evidence type="ECO:0000256" key="5">
    <source>
        <dbReference type="RuleBase" id="RU003476"/>
    </source>
</evidence>
<accession>A0ABQ5T373</accession>
<evidence type="ECO:0000313" key="8">
    <source>
        <dbReference type="Proteomes" id="UP001142292"/>
    </source>
</evidence>
<organism evidence="7 8">
    <name type="scientific">Nocardioides luteus</name>
    <dbReference type="NCBI Taxonomy" id="1844"/>
    <lineage>
        <taxon>Bacteria</taxon>
        <taxon>Bacillati</taxon>
        <taxon>Actinomycetota</taxon>
        <taxon>Actinomycetes</taxon>
        <taxon>Propionibacteriales</taxon>
        <taxon>Nocardioidaceae</taxon>
        <taxon>Nocardioides</taxon>
    </lineage>
</organism>
<dbReference type="Proteomes" id="UP001142292">
    <property type="component" value="Unassembled WGS sequence"/>
</dbReference>
<comment type="caution">
    <text evidence="7">The sequence shown here is derived from an EMBL/GenBank/DDBJ whole genome shotgun (WGS) entry which is preliminary data.</text>
</comment>
<dbReference type="InterPro" id="IPR020476">
    <property type="entry name" value="Nudix_hydrolase"/>
</dbReference>
<evidence type="ECO:0000256" key="3">
    <source>
        <dbReference type="ARBA" id="ARBA00022801"/>
    </source>
</evidence>
<reference evidence="7" key="2">
    <citation type="submission" date="2023-01" db="EMBL/GenBank/DDBJ databases">
        <authorList>
            <person name="Sun Q."/>
            <person name="Evtushenko L."/>
        </authorList>
    </citation>
    <scope>NUCLEOTIDE SEQUENCE</scope>
    <source>
        <strain evidence="7">VKM Ac-1246</strain>
    </source>
</reference>
<dbReference type="InterPro" id="IPR015797">
    <property type="entry name" value="NUDIX_hydrolase-like_dom_sf"/>
</dbReference>
<dbReference type="Gene3D" id="3.90.79.10">
    <property type="entry name" value="Nucleoside Triphosphate Pyrophosphohydrolase"/>
    <property type="match status" value="1"/>
</dbReference>
<dbReference type="SUPFAM" id="SSF55811">
    <property type="entry name" value="Nudix"/>
    <property type="match status" value="1"/>
</dbReference>
<dbReference type="PANTHER" id="PTHR43046">
    <property type="entry name" value="GDP-MANNOSE MANNOSYL HYDROLASE"/>
    <property type="match status" value="1"/>
</dbReference>
<dbReference type="CDD" id="cd18876">
    <property type="entry name" value="NUDIX_Hydrolase"/>
    <property type="match status" value="1"/>
</dbReference>
<dbReference type="PROSITE" id="PS00893">
    <property type="entry name" value="NUDIX_BOX"/>
    <property type="match status" value="1"/>
</dbReference>
<evidence type="ECO:0000256" key="1">
    <source>
        <dbReference type="ARBA" id="ARBA00001946"/>
    </source>
</evidence>
<reference evidence="7" key="1">
    <citation type="journal article" date="2014" name="Int. J. Syst. Evol. Microbiol.">
        <title>Complete genome of a new Firmicutes species belonging to the dominant human colonic microbiota ('Ruminococcus bicirculans') reveals two chromosomes and a selective capacity to utilize plant glucans.</title>
        <authorList>
            <consortium name="NISC Comparative Sequencing Program"/>
            <person name="Wegmann U."/>
            <person name="Louis P."/>
            <person name="Goesmann A."/>
            <person name="Henrissat B."/>
            <person name="Duncan S.H."/>
            <person name="Flint H.J."/>
        </authorList>
    </citation>
    <scope>NUCLEOTIDE SEQUENCE</scope>
    <source>
        <strain evidence="7">VKM Ac-1246</strain>
    </source>
</reference>
<dbReference type="Pfam" id="PF00293">
    <property type="entry name" value="NUDIX"/>
    <property type="match status" value="1"/>
</dbReference>
<dbReference type="EMBL" id="BSEL01000007">
    <property type="protein sequence ID" value="GLJ69616.1"/>
    <property type="molecule type" value="Genomic_DNA"/>
</dbReference>
<keyword evidence="3 5" id="KW-0378">Hydrolase</keyword>
<name>A0ABQ5T373_9ACTN</name>
<gene>
    <name evidence="7" type="ORF">GCM10017579_36520</name>
</gene>
<dbReference type="InterPro" id="IPR009061">
    <property type="entry name" value="DNA-bd_dom_put_sf"/>
</dbReference>
<comment type="similarity">
    <text evidence="2 5">Belongs to the Nudix hydrolase family.</text>
</comment>
<proteinExistence type="inferred from homology"/>
<keyword evidence="4" id="KW-0460">Magnesium</keyword>